<evidence type="ECO:0000313" key="2">
    <source>
        <dbReference type="Proteomes" id="UP000000305"/>
    </source>
</evidence>
<keyword evidence="2" id="KW-1185">Reference proteome</keyword>
<dbReference type="InParanoid" id="E9HPH8"/>
<dbReference type="Proteomes" id="UP000000305">
    <property type="component" value="Unassembled WGS sequence"/>
</dbReference>
<protein>
    <submittedName>
        <fullName evidence="1">Uncharacterized protein</fullName>
    </submittedName>
</protein>
<reference evidence="1 2" key="1">
    <citation type="journal article" date="2011" name="Science">
        <title>The ecoresponsive genome of Daphnia pulex.</title>
        <authorList>
            <person name="Colbourne J.K."/>
            <person name="Pfrender M.E."/>
            <person name="Gilbert D."/>
            <person name="Thomas W.K."/>
            <person name="Tucker A."/>
            <person name="Oakley T.H."/>
            <person name="Tokishita S."/>
            <person name="Aerts A."/>
            <person name="Arnold G.J."/>
            <person name="Basu M.K."/>
            <person name="Bauer D.J."/>
            <person name="Caceres C.E."/>
            <person name="Carmel L."/>
            <person name="Casola C."/>
            <person name="Choi J.H."/>
            <person name="Detter J.C."/>
            <person name="Dong Q."/>
            <person name="Dusheyko S."/>
            <person name="Eads B.D."/>
            <person name="Frohlich T."/>
            <person name="Geiler-Samerotte K.A."/>
            <person name="Gerlach D."/>
            <person name="Hatcher P."/>
            <person name="Jogdeo S."/>
            <person name="Krijgsveld J."/>
            <person name="Kriventseva E.V."/>
            <person name="Kultz D."/>
            <person name="Laforsch C."/>
            <person name="Lindquist E."/>
            <person name="Lopez J."/>
            <person name="Manak J.R."/>
            <person name="Muller J."/>
            <person name="Pangilinan J."/>
            <person name="Patwardhan R.P."/>
            <person name="Pitluck S."/>
            <person name="Pritham E.J."/>
            <person name="Rechtsteiner A."/>
            <person name="Rho M."/>
            <person name="Rogozin I.B."/>
            <person name="Sakarya O."/>
            <person name="Salamov A."/>
            <person name="Schaack S."/>
            <person name="Shapiro H."/>
            <person name="Shiga Y."/>
            <person name="Skalitzky C."/>
            <person name="Smith Z."/>
            <person name="Souvorov A."/>
            <person name="Sung W."/>
            <person name="Tang Z."/>
            <person name="Tsuchiya D."/>
            <person name="Tu H."/>
            <person name="Vos H."/>
            <person name="Wang M."/>
            <person name="Wolf Y.I."/>
            <person name="Yamagata H."/>
            <person name="Yamada T."/>
            <person name="Ye Y."/>
            <person name="Shaw J.R."/>
            <person name="Andrews J."/>
            <person name="Crease T.J."/>
            <person name="Tang H."/>
            <person name="Lucas S.M."/>
            <person name="Robertson H.M."/>
            <person name="Bork P."/>
            <person name="Koonin E.V."/>
            <person name="Zdobnov E.M."/>
            <person name="Grigoriev I.V."/>
            <person name="Lynch M."/>
            <person name="Boore J.L."/>
        </authorList>
    </citation>
    <scope>NUCLEOTIDE SEQUENCE [LARGE SCALE GENOMIC DNA]</scope>
</reference>
<sequence>MDLVENSEMRVLQVGEAAEGAANPAANAANLVAGVAHPVAGVANEVVIIQLLSLKNPKFCFFLGVACTQRDATPGFKNQRLKVNGRLVQIHTREICDAFEGQFYHYFLKVHRNGRVISGESYGPKKQYACNEAYLELASRLYNAKMISNVNGVMKRDFLKPNIENNAICKSFSKSNPMRNLYSKS</sequence>
<evidence type="ECO:0000313" key="1">
    <source>
        <dbReference type="EMBL" id="EFX66361.1"/>
    </source>
</evidence>
<dbReference type="AlphaFoldDB" id="E9HPH8"/>
<name>E9HPH8_DAPPU</name>
<dbReference type="KEGG" id="dpx:DAPPUDRAFT_332276"/>
<proteinExistence type="predicted"/>
<gene>
    <name evidence="1" type="ORF">DAPPUDRAFT_332276</name>
</gene>
<dbReference type="HOGENOM" id="CLU_1462747_0_0_1"/>
<accession>E9HPH8</accession>
<organism evidence="1 2">
    <name type="scientific">Daphnia pulex</name>
    <name type="common">Water flea</name>
    <dbReference type="NCBI Taxonomy" id="6669"/>
    <lineage>
        <taxon>Eukaryota</taxon>
        <taxon>Metazoa</taxon>
        <taxon>Ecdysozoa</taxon>
        <taxon>Arthropoda</taxon>
        <taxon>Crustacea</taxon>
        <taxon>Branchiopoda</taxon>
        <taxon>Diplostraca</taxon>
        <taxon>Cladocera</taxon>
        <taxon>Anomopoda</taxon>
        <taxon>Daphniidae</taxon>
        <taxon>Daphnia</taxon>
    </lineage>
</organism>
<dbReference type="EMBL" id="GL732706">
    <property type="protein sequence ID" value="EFX66361.1"/>
    <property type="molecule type" value="Genomic_DNA"/>
</dbReference>